<evidence type="ECO:0000313" key="3">
    <source>
        <dbReference type="Proteomes" id="UP001168877"/>
    </source>
</evidence>
<keyword evidence="3" id="KW-1185">Reference proteome</keyword>
<feature type="transmembrane region" description="Helical" evidence="1">
    <location>
        <begin position="38"/>
        <end position="55"/>
    </location>
</feature>
<keyword evidence="1" id="KW-1133">Transmembrane helix</keyword>
<protein>
    <submittedName>
        <fullName evidence="2">Uncharacterized protein</fullName>
    </submittedName>
</protein>
<comment type="caution">
    <text evidence="2">The sequence shown here is derived from an EMBL/GenBank/DDBJ whole genome shotgun (WGS) entry which is preliminary data.</text>
</comment>
<keyword evidence="1" id="KW-0812">Transmembrane</keyword>
<reference evidence="2" key="2">
    <citation type="submission" date="2023-06" db="EMBL/GenBank/DDBJ databases">
        <authorList>
            <person name="Swenson N.G."/>
            <person name="Wegrzyn J.L."/>
            <person name="Mcevoy S.L."/>
        </authorList>
    </citation>
    <scope>NUCLEOTIDE SEQUENCE</scope>
    <source>
        <strain evidence="2">NS2018</strain>
        <tissue evidence="2">Leaf</tissue>
    </source>
</reference>
<sequence length="169" mass="18843">MCMLTLDGLQFTDCGEDVHLPFRIQTSILQCLHGVPQLFRFILLSLFIFLLILYSPSLKITFGARLHHVVRVHRIGRNGKLDRALGALEVEPKDSYTQICVPDDIFLSGIEFCSFVYVVTAGVATNAHRQHHANVLLTILGSSDPGYCPSSVSICQVVSVLDLVNWWSD</sequence>
<gene>
    <name evidence="2" type="ORF">LWI29_005224</name>
</gene>
<proteinExistence type="predicted"/>
<reference evidence="2" key="1">
    <citation type="journal article" date="2022" name="Plant J.">
        <title>Strategies of tolerance reflected in two North American maple genomes.</title>
        <authorList>
            <person name="McEvoy S.L."/>
            <person name="Sezen U.U."/>
            <person name="Trouern-Trend A."/>
            <person name="McMahon S.M."/>
            <person name="Schaberg P.G."/>
            <person name="Yang J."/>
            <person name="Wegrzyn J.L."/>
            <person name="Swenson N.G."/>
        </authorList>
    </citation>
    <scope>NUCLEOTIDE SEQUENCE</scope>
    <source>
        <strain evidence="2">NS2018</strain>
    </source>
</reference>
<keyword evidence="1" id="KW-0472">Membrane</keyword>
<dbReference type="Proteomes" id="UP001168877">
    <property type="component" value="Unassembled WGS sequence"/>
</dbReference>
<accession>A0AA39V8L0</accession>
<name>A0AA39V8L0_ACESA</name>
<evidence type="ECO:0000313" key="2">
    <source>
        <dbReference type="EMBL" id="KAK0570702.1"/>
    </source>
</evidence>
<organism evidence="2 3">
    <name type="scientific">Acer saccharum</name>
    <name type="common">Sugar maple</name>
    <dbReference type="NCBI Taxonomy" id="4024"/>
    <lineage>
        <taxon>Eukaryota</taxon>
        <taxon>Viridiplantae</taxon>
        <taxon>Streptophyta</taxon>
        <taxon>Embryophyta</taxon>
        <taxon>Tracheophyta</taxon>
        <taxon>Spermatophyta</taxon>
        <taxon>Magnoliopsida</taxon>
        <taxon>eudicotyledons</taxon>
        <taxon>Gunneridae</taxon>
        <taxon>Pentapetalae</taxon>
        <taxon>rosids</taxon>
        <taxon>malvids</taxon>
        <taxon>Sapindales</taxon>
        <taxon>Sapindaceae</taxon>
        <taxon>Hippocastanoideae</taxon>
        <taxon>Acereae</taxon>
        <taxon>Acer</taxon>
    </lineage>
</organism>
<evidence type="ECO:0000256" key="1">
    <source>
        <dbReference type="SAM" id="Phobius"/>
    </source>
</evidence>
<dbReference type="EMBL" id="JAUESC010000388">
    <property type="protein sequence ID" value="KAK0570702.1"/>
    <property type="molecule type" value="Genomic_DNA"/>
</dbReference>
<dbReference type="AlphaFoldDB" id="A0AA39V8L0"/>